<sequence length="469" mass="53220">MKSLIKRNEKQPAFGIVRYLILAVLMLQMSSCEKSIEPEFPDYLLSDEAIFENASTVNAAMANIYAGLRDNSPVSGSTDGMNVILGLYADELDYYRADSPIDYAFYNHAVLPDNGAIASFWNNSYALIYSVNAIVEGLETSPLSESEKEHFLGEAYFLRAYLHFYLTQLFGSIPYIKTTDHSINATVSRMPLETVYSDVEQDLITARSLLPEMDSSGERLRASPGVATAMLARFYIHTKQWDKAFSESDNLITSGMYTWQPHLQDVFLKESPSTIWQLKPEFAGAATKEGEVFIFDFGPPYLYALTENFMQGFETGDLRKDIWVHGITDGTETWFHPYKYKQGMFGGNSSEYSILFRLAEQYLIRAEAAMQLGNLQEAKEDINIIRLRAGLSPNTASSLEDLRSELMRQRKYELFTEQGNRWFDLKRMEVASQTLGPIKTGWKSTDVLFPLPQKELLLNPNLNPQNLGY</sequence>
<dbReference type="EMBL" id="FQYV01000025">
    <property type="protein sequence ID" value="SHJ76622.1"/>
    <property type="molecule type" value="Genomic_DNA"/>
</dbReference>
<feature type="domain" description="SusD-like N-terminal" evidence="7">
    <location>
        <begin position="103"/>
        <end position="235"/>
    </location>
</feature>
<name>A0A1M6LZM0_9FLAO</name>
<evidence type="ECO:0000256" key="3">
    <source>
        <dbReference type="ARBA" id="ARBA00022729"/>
    </source>
</evidence>
<dbReference type="Pfam" id="PF07980">
    <property type="entry name" value="SusD_RagB"/>
    <property type="match status" value="1"/>
</dbReference>
<keyword evidence="5" id="KW-0998">Cell outer membrane</keyword>
<dbReference type="InterPro" id="IPR012944">
    <property type="entry name" value="SusD_RagB_dom"/>
</dbReference>
<organism evidence="8 9">
    <name type="scientific">Aequorivita viscosa</name>
    <dbReference type="NCBI Taxonomy" id="797419"/>
    <lineage>
        <taxon>Bacteria</taxon>
        <taxon>Pseudomonadati</taxon>
        <taxon>Bacteroidota</taxon>
        <taxon>Flavobacteriia</taxon>
        <taxon>Flavobacteriales</taxon>
        <taxon>Flavobacteriaceae</taxon>
        <taxon>Aequorivita</taxon>
    </lineage>
</organism>
<keyword evidence="4" id="KW-0472">Membrane</keyword>
<comment type="similarity">
    <text evidence="2">Belongs to the SusD family.</text>
</comment>
<evidence type="ECO:0000256" key="4">
    <source>
        <dbReference type="ARBA" id="ARBA00023136"/>
    </source>
</evidence>
<comment type="subcellular location">
    <subcellularLocation>
        <location evidence="1">Cell outer membrane</location>
    </subcellularLocation>
</comment>
<dbReference type="InterPro" id="IPR011990">
    <property type="entry name" value="TPR-like_helical_dom_sf"/>
</dbReference>
<dbReference type="OrthoDB" id="621570at2"/>
<evidence type="ECO:0000256" key="2">
    <source>
        <dbReference type="ARBA" id="ARBA00006275"/>
    </source>
</evidence>
<feature type="domain" description="RagB/SusD" evidence="6">
    <location>
        <begin position="328"/>
        <end position="469"/>
    </location>
</feature>
<protein>
    <submittedName>
        <fullName evidence="8">SusD family protein</fullName>
    </submittedName>
</protein>
<reference evidence="9" key="1">
    <citation type="submission" date="2016-11" db="EMBL/GenBank/DDBJ databases">
        <authorList>
            <person name="Varghese N."/>
            <person name="Submissions S."/>
        </authorList>
    </citation>
    <scope>NUCLEOTIDE SEQUENCE [LARGE SCALE GENOMIC DNA]</scope>
    <source>
        <strain evidence="9">DSM 26349</strain>
    </source>
</reference>
<dbReference type="Gene3D" id="1.25.40.390">
    <property type="match status" value="1"/>
</dbReference>
<evidence type="ECO:0000313" key="8">
    <source>
        <dbReference type="EMBL" id="SHJ76622.1"/>
    </source>
</evidence>
<evidence type="ECO:0000256" key="5">
    <source>
        <dbReference type="ARBA" id="ARBA00023237"/>
    </source>
</evidence>
<proteinExistence type="inferred from homology"/>
<evidence type="ECO:0000313" key="9">
    <source>
        <dbReference type="Proteomes" id="UP000184172"/>
    </source>
</evidence>
<dbReference type="InterPro" id="IPR033985">
    <property type="entry name" value="SusD-like_N"/>
</dbReference>
<dbReference type="Proteomes" id="UP000184172">
    <property type="component" value="Unassembled WGS sequence"/>
</dbReference>
<keyword evidence="9" id="KW-1185">Reference proteome</keyword>
<gene>
    <name evidence="8" type="ORF">SAMN04487908_1253</name>
</gene>
<evidence type="ECO:0000256" key="1">
    <source>
        <dbReference type="ARBA" id="ARBA00004442"/>
    </source>
</evidence>
<dbReference type="RefSeq" id="WP_073220573.1">
    <property type="nucleotide sequence ID" value="NZ_FNNS01000024.1"/>
</dbReference>
<dbReference type="STRING" id="797419.SAMN05216556_12457"/>
<dbReference type="AlphaFoldDB" id="A0A1M6LZM0"/>
<dbReference type="SUPFAM" id="SSF48452">
    <property type="entry name" value="TPR-like"/>
    <property type="match status" value="1"/>
</dbReference>
<evidence type="ECO:0000259" key="6">
    <source>
        <dbReference type="Pfam" id="PF07980"/>
    </source>
</evidence>
<evidence type="ECO:0000259" key="7">
    <source>
        <dbReference type="Pfam" id="PF14322"/>
    </source>
</evidence>
<keyword evidence="3" id="KW-0732">Signal</keyword>
<dbReference type="CDD" id="cd08977">
    <property type="entry name" value="SusD"/>
    <property type="match status" value="1"/>
</dbReference>
<dbReference type="GO" id="GO:0009279">
    <property type="term" value="C:cell outer membrane"/>
    <property type="evidence" value="ECO:0007669"/>
    <property type="project" value="UniProtKB-SubCell"/>
</dbReference>
<accession>A0A1M6LZM0</accession>
<dbReference type="Pfam" id="PF14322">
    <property type="entry name" value="SusD-like_3"/>
    <property type="match status" value="1"/>
</dbReference>